<reference evidence="1 2" key="1">
    <citation type="submission" date="2019-08" db="EMBL/GenBank/DDBJ databases">
        <title>Whole genome of Aphis craccivora.</title>
        <authorList>
            <person name="Voronova N.V."/>
            <person name="Shulinski R.S."/>
            <person name="Bandarenka Y.V."/>
            <person name="Zhorov D.G."/>
            <person name="Warner D."/>
        </authorList>
    </citation>
    <scope>NUCLEOTIDE SEQUENCE [LARGE SCALE GENOMIC DNA]</scope>
    <source>
        <strain evidence="1">180601</strain>
        <tissue evidence="1">Whole Body</tissue>
    </source>
</reference>
<keyword evidence="2" id="KW-1185">Reference proteome</keyword>
<protein>
    <recommendedName>
        <fullName evidence="3">Ig-like domain-containing protein</fullName>
    </recommendedName>
</protein>
<dbReference type="Gene3D" id="2.60.40.10">
    <property type="entry name" value="Immunoglobulins"/>
    <property type="match status" value="1"/>
</dbReference>
<sequence length="91" mass="10324">MVLLLREQQSDINARIGQSAFLPCELEPNNVTMGFEITTQCGIVHSVKWYRGANRIFLYSGGPRTTQPHREGYTDSRYTPIPIISLRSVIL</sequence>
<evidence type="ECO:0000313" key="1">
    <source>
        <dbReference type="EMBL" id="KAF0769602.1"/>
    </source>
</evidence>
<proteinExistence type="predicted"/>
<evidence type="ECO:0000313" key="2">
    <source>
        <dbReference type="Proteomes" id="UP000478052"/>
    </source>
</evidence>
<gene>
    <name evidence="1" type="ORF">FWK35_00009915</name>
</gene>
<dbReference type="InterPro" id="IPR013783">
    <property type="entry name" value="Ig-like_fold"/>
</dbReference>
<dbReference type="Proteomes" id="UP000478052">
    <property type="component" value="Unassembled WGS sequence"/>
</dbReference>
<evidence type="ECO:0008006" key="3">
    <source>
        <dbReference type="Google" id="ProtNLM"/>
    </source>
</evidence>
<organism evidence="1 2">
    <name type="scientific">Aphis craccivora</name>
    <name type="common">Cowpea aphid</name>
    <dbReference type="NCBI Taxonomy" id="307492"/>
    <lineage>
        <taxon>Eukaryota</taxon>
        <taxon>Metazoa</taxon>
        <taxon>Ecdysozoa</taxon>
        <taxon>Arthropoda</taxon>
        <taxon>Hexapoda</taxon>
        <taxon>Insecta</taxon>
        <taxon>Pterygota</taxon>
        <taxon>Neoptera</taxon>
        <taxon>Paraneoptera</taxon>
        <taxon>Hemiptera</taxon>
        <taxon>Sternorrhyncha</taxon>
        <taxon>Aphidomorpha</taxon>
        <taxon>Aphidoidea</taxon>
        <taxon>Aphididae</taxon>
        <taxon>Aphidini</taxon>
        <taxon>Aphis</taxon>
        <taxon>Aphis</taxon>
    </lineage>
</organism>
<dbReference type="AlphaFoldDB" id="A0A6G0ZFQ8"/>
<name>A0A6G0ZFQ8_APHCR</name>
<accession>A0A6G0ZFQ8</accession>
<comment type="caution">
    <text evidence="1">The sequence shown here is derived from an EMBL/GenBank/DDBJ whole genome shotgun (WGS) entry which is preliminary data.</text>
</comment>
<dbReference type="EMBL" id="VUJU01000568">
    <property type="protein sequence ID" value="KAF0769602.1"/>
    <property type="molecule type" value="Genomic_DNA"/>
</dbReference>
<dbReference type="OrthoDB" id="6106100at2759"/>